<accession>A0A235H2S5</accession>
<evidence type="ECO:0008006" key="4">
    <source>
        <dbReference type="Google" id="ProtNLM"/>
    </source>
</evidence>
<dbReference type="AlphaFoldDB" id="A0A235H2S5"/>
<organism evidence="2 3">
    <name type="scientific">Azospirillum brasilense</name>
    <dbReference type="NCBI Taxonomy" id="192"/>
    <lineage>
        <taxon>Bacteria</taxon>
        <taxon>Pseudomonadati</taxon>
        <taxon>Pseudomonadota</taxon>
        <taxon>Alphaproteobacteria</taxon>
        <taxon>Rhodospirillales</taxon>
        <taxon>Azospirillaceae</taxon>
        <taxon>Azospirillum</taxon>
    </lineage>
</organism>
<sequence>METVGACGVERNMAMKVFVWSRAEIEDGAAEGADAVISVRMHADRGSFETLDTAMAQAVLGDVDAMLVLRSDDIGVPRLGAQRGPTDEQIATVIDFARAIRAGQPDATLAIHCEHGRSLSPALALAVLADEFGAGREAEAVQRLLRLDRDGIMAPNPLAVRQADDRLWRYGSLDAALVTLSPRYLAVREHWGRVAADPAGARAAPRPRGGRSKKRFREIGQDTPDVWE</sequence>
<dbReference type="Gene3D" id="3.90.190.10">
    <property type="entry name" value="Protein tyrosine phosphatase superfamily"/>
    <property type="match status" value="1"/>
</dbReference>
<geneLocation type="plasmid" evidence="2">
    <name>unnamed</name>
</geneLocation>
<protein>
    <recommendedName>
        <fullName evidence="4">Tyrosine specific protein phosphatases domain-containing protein</fullName>
    </recommendedName>
</protein>
<feature type="compositionally biased region" description="Low complexity" evidence="1">
    <location>
        <begin position="197"/>
        <end position="207"/>
    </location>
</feature>
<gene>
    <name evidence="2" type="ORF">CHT98_32685</name>
</gene>
<proteinExistence type="predicted"/>
<dbReference type="InterPro" id="IPR029021">
    <property type="entry name" value="Prot-tyrosine_phosphatase-like"/>
</dbReference>
<name>A0A235H2S5_AZOBR</name>
<reference evidence="2 3" key="1">
    <citation type="submission" date="2017-07" db="EMBL/GenBank/DDBJ databases">
        <title>Whole genome sequence of Azospirillum brasilense 2A1, a potential biofertilizer strain.</title>
        <authorList>
            <person name="Fontana C.A."/>
            <person name="Toffoli L.M."/>
            <person name="Salazar S.M."/>
            <person name="Puglisi E."/>
            <person name="Pedraza R."/>
            <person name="Bassi D."/>
            <person name="Cocconcelli P.S."/>
        </authorList>
    </citation>
    <scope>NUCLEOTIDE SEQUENCE [LARGE SCALE GENOMIC DNA]</scope>
    <source>
        <strain evidence="2 3">2A1</strain>
        <plasmid evidence="2">unnamed</plasmid>
    </source>
</reference>
<feature type="region of interest" description="Disordered" evidence="1">
    <location>
        <begin position="197"/>
        <end position="228"/>
    </location>
</feature>
<comment type="caution">
    <text evidence="2">The sequence shown here is derived from an EMBL/GenBank/DDBJ whole genome shotgun (WGS) entry which is preliminary data.</text>
</comment>
<dbReference type="Proteomes" id="UP000215367">
    <property type="component" value="Unassembled WGS sequence"/>
</dbReference>
<keyword evidence="2" id="KW-0614">Plasmid</keyword>
<evidence type="ECO:0000256" key="1">
    <source>
        <dbReference type="SAM" id="MobiDB-lite"/>
    </source>
</evidence>
<dbReference type="EMBL" id="NOWT01000071">
    <property type="protein sequence ID" value="OYD80151.1"/>
    <property type="molecule type" value="Genomic_DNA"/>
</dbReference>
<evidence type="ECO:0000313" key="3">
    <source>
        <dbReference type="Proteomes" id="UP000215367"/>
    </source>
</evidence>
<dbReference type="SUPFAM" id="SSF52799">
    <property type="entry name" value="(Phosphotyrosine protein) phosphatases II"/>
    <property type="match status" value="1"/>
</dbReference>
<evidence type="ECO:0000313" key="2">
    <source>
        <dbReference type="EMBL" id="OYD80151.1"/>
    </source>
</evidence>